<dbReference type="GO" id="GO:0007265">
    <property type="term" value="P:Ras protein signal transduction"/>
    <property type="evidence" value="ECO:0007669"/>
    <property type="project" value="TreeGrafter"/>
</dbReference>
<dbReference type="GO" id="GO:0005085">
    <property type="term" value="F:guanyl-nucleotide exchange factor activity"/>
    <property type="evidence" value="ECO:0007669"/>
    <property type="project" value="UniProtKB-KW"/>
</dbReference>
<comment type="caution">
    <text evidence="6">The sequence shown here is derived from an EMBL/GenBank/DDBJ whole genome shotgun (WGS) entry which is preliminary data.</text>
</comment>
<dbReference type="VEuPathDB" id="AmoebaDB:KM1_057000"/>
<dbReference type="PROSITE" id="PS50009">
    <property type="entry name" value="RASGEF_CAT"/>
    <property type="match status" value="1"/>
</dbReference>
<dbReference type="OMA" id="CKGFNDH"/>
<organism evidence="6 7">
    <name type="scientific">Entamoeba histolytica</name>
    <dbReference type="NCBI Taxonomy" id="5759"/>
    <lineage>
        <taxon>Eukaryota</taxon>
        <taxon>Amoebozoa</taxon>
        <taxon>Evosea</taxon>
        <taxon>Archamoebae</taxon>
        <taxon>Mastigamoebida</taxon>
        <taxon>Entamoebidae</taxon>
        <taxon>Entamoeba</taxon>
    </lineage>
</organism>
<dbReference type="SMART" id="SM00147">
    <property type="entry name" value="RasGEF"/>
    <property type="match status" value="1"/>
</dbReference>
<dbReference type="InterPro" id="IPR008937">
    <property type="entry name" value="Ras-like_GEF"/>
</dbReference>
<dbReference type="PANTHER" id="PTHR23113:SF99">
    <property type="entry name" value="RASGEF DOMAIN-CONTAINING PROTEIN"/>
    <property type="match status" value="1"/>
</dbReference>
<dbReference type="VEuPathDB" id="AmoebaDB:EHI7A_175720"/>
<evidence type="ECO:0000313" key="7">
    <source>
        <dbReference type="Proteomes" id="UP000078387"/>
    </source>
</evidence>
<feature type="compositionally biased region" description="Polar residues" evidence="3">
    <location>
        <begin position="22"/>
        <end position="45"/>
    </location>
</feature>
<reference evidence="6 7" key="1">
    <citation type="submission" date="2016-05" db="EMBL/GenBank/DDBJ databases">
        <title>First whole genome sequencing of Entamoeba histolytica HM1:IMSS-clone-6.</title>
        <authorList>
            <person name="Mukherjee Avik.K."/>
            <person name="Izumyama S."/>
            <person name="Nakada-Tsukui K."/>
            <person name="Nozaki T."/>
        </authorList>
    </citation>
    <scope>NUCLEOTIDE SEQUENCE [LARGE SCALE GENOMIC DNA]</scope>
    <source>
        <strain evidence="6 7">HM1:IMSS clone 6</strain>
    </source>
</reference>
<evidence type="ECO:0000256" key="3">
    <source>
        <dbReference type="SAM" id="MobiDB-lite"/>
    </source>
</evidence>
<evidence type="ECO:0000313" key="6">
    <source>
        <dbReference type="EMBL" id="GAT96892.1"/>
    </source>
</evidence>
<feature type="domain" description="Ras-GEF" evidence="4">
    <location>
        <begin position="679"/>
        <end position="894"/>
    </location>
</feature>
<evidence type="ECO:0000259" key="4">
    <source>
        <dbReference type="PROSITE" id="PS50009"/>
    </source>
</evidence>
<dbReference type="EMBL" id="BDEQ01000001">
    <property type="protein sequence ID" value="GAT96892.1"/>
    <property type="molecule type" value="Genomic_DNA"/>
</dbReference>
<dbReference type="SUPFAM" id="SSF48366">
    <property type="entry name" value="Ras GEF"/>
    <property type="match status" value="1"/>
</dbReference>
<dbReference type="VEuPathDB" id="AmoebaDB:EHI_072110"/>
<dbReference type="InterPro" id="IPR023578">
    <property type="entry name" value="Ras_GEF_dom_sf"/>
</dbReference>
<protein>
    <submittedName>
        <fullName evidence="6">Rasgef domain containing protein</fullName>
    </submittedName>
</protein>
<dbReference type="AlphaFoldDB" id="A0A5K1TWX1"/>
<dbReference type="Proteomes" id="UP000078387">
    <property type="component" value="Unassembled WGS sequence"/>
</dbReference>
<gene>
    <name evidence="6" type="ORF">CL6EHI_072110</name>
</gene>
<dbReference type="Gene3D" id="1.10.840.10">
    <property type="entry name" value="Ras guanine-nucleotide exchange factors catalytic domain"/>
    <property type="match status" value="1"/>
</dbReference>
<dbReference type="PROSITE" id="PS50212">
    <property type="entry name" value="RASGEF_NTER"/>
    <property type="match status" value="1"/>
</dbReference>
<dbReference type="InterPro" id="IPR001895">
    <property type="entry name" value="RASGEF_cat_dom"/>
</dbReference>
<feature type="region of interest" description="Disordered" evidence="3">
    <location>
        <begin position="1"/>
        <end position="45"/>
    </location>
</feature>
<feature type="domain" description="N-terminal Ras-GEF" evidence="5">
    <location>
        <begin position="535"/>
        <end position="651"/>
    </location>
</feature>
<dbReference type="VEuPathDB" id="AmoebaDB:EHI8A_201620"/>
<evidence type="ECO:0000256" key="1">
    <source>
        <dbReference type="ARBA" id="ARBA00022658"/>
    </source>
</evidence>
<keyword evidence="1 2" id="KW-0344">Guanine-nucleotide releasing factor</keyword>
<dbReference type="VEuPathDB" id="AmoebaDB:EHI5A_044080"/>
<evidence type="ECO:0000259" key="5">
    <source>
        <dbReference type="PROSITE" id="PS50212"/>
    </source>
</evidence>
<proteinExistence type="predicted"/>
<evidence type="ECO:0000256" key="2">
    <source>
        <dbReference type="PROSITE-ProRule" id="PRU00168"/>
    </source>
</evidence>
<dbReference type="GO" id="GO:0005886">
    <property type="term" value="C:plasma membrane"/>
    <property type="evidence" value="ECO:0007669"/>
    <property type="project" value="TreeGrafter"/>
</dbReference>
<dbReference type="Pfam" id="PF00617">
    <property type="entry name" value="RasGEF"/>
    <property type="match status" value="1"/>
</dbReference>
<dbReference type="InterPro" id="IPR036964">
    <property type="entry name" value="RASGEF_cat_dom_sf"/>
</dbReference>
<sequence>MNKSRRSTTFIPNPRDPDQPIPESQLSFEENIPEGSSSNGGSTYLSRQTLTPRIEKENTEIQIVGTCPYYVETQGARDVFVAGNRIFYICDDHVYYSSPENPNPSPTFGISRSSNYICQGPDSFYFIHKGKIGKGKDKKYSNVEGIVAPEEITGNDKEVFILDRFGECYQLTKGQKKRFGYSERIVRISVQNELKGTLLESGRIYSNPKFSPKSLFIDIAGTKQLWGLKSNGEVENCDGVVVPHKMLRIYSGFYDIYGEDEEFKVCVLKKEGEGEKLKYYWDVLGPCEGRNMTAGNGFILVGRQPECSKFGSIIIKTRRLVNQIEALNEYYYNPIMAAETIGEKSKSGRRSLKRTGSCAELQPSLNVSLEPIIKELKILIPKLNSLNAILTRQYSCFYRSDTYGEKLYRFFDDTVLNFISLAQHFAAFHEKSPQWYTSLINPWKQYEDKIPSEISKKVFERRSDILSVVFSPLRYISEITTLLKSMKIGLNKGTEEYMWNKKLTEYLEDLLDRMNEETKIGEPLTWSSWFSNEKGRIVMNSGTIEEFTNLLQTEIPFDPEMRDVFVNTITLFEPIDGVIQKLIPRKPNDSISKQATKNILITLQKWLMEDPFQFTRVEGTLSRIQSFLKIGKKDVNESLKKEVTIMLENARKLKNSPIYEPITQMFTFSSRDFCTGFNDHIYFSDMMTYVHTVLFSRITEAEIVQFFTKKPTATPNIKFMTTSFNWLSETLSSMIKDCSMSFQSAFFNFIMKTAERFYEQRNFFGLCAIVFALHKIQDFDYLKSNLSKETQVSIEKFDVLCSFNDNYKALRTEISKSQTPLIPFIGILTKDLLVGDEMYASFIAKSGHFNFNKLRAIHHIAQQYLHYQNQNPSIPTNVPAELFDKIKLIHGINN</sequence>
<dbReference type="InterPro" id="IPR000651">
    <property type="entry name" value="Ras-like_Gua-exchang_fac_N"/>
</dbReference>
<name>A0A5K1TWX1_ENTHI</name>
<accession>A0A5K1TWX1</accession>
<dbReference type="PANTHER" id="PTHR23113">
    <property type="entry name" value="GUANINE NUCLEOTIDE EXCHANGE FACTOR"/>
    <property type="match status" value="1"/>
</dbReference>